<organism evidence="2 3">
    <name type="scientific">Myotis myotis</name>
    <name type="common">Greater mouse-eared bat</name>
    <name type="synonym">Vespertilio myotis</name>
    <dbReference type="NCBI Taxonomy" id="51298"/>
    <lineage>
        <taxon>Eukaryota</taxon>
        <taxon>Metazoa</taxon>
        <taxon>Chordata</taxon>
        <taxon>Craniata</taxon>
        <taxon>Vertebrata</taxon>
        <taxon>Euteleostomi</taxon>
        <taxon>Mammalia</taxon>
        <taxon>Eutheria</taxon>
        <taxon>Laurasiatheria</taxon>
        <taxon>Chiroptera</taxon>
        <taxon>Yangochiroptera</taxon>
        <taxon>Vespertilionidae</taxon>
        <taxon>Myotis</taxon>
    </lineage>
</organism>
<name>A0A7J7VZ47_MYOMY</name>
<keyword evidence="1" id="KW-0472">Membrane</keyword>
<keyword evidence="1" id="KW-1133">Transmembrane helix</keyword>
<protein>
    <submittedName>
        <fullName evidence="2">Uncharacterized protein</fullName>
    </submittedName>
</protein>
<dbReference type="AlphaFoldDB" id="A0A7J7VZ47"/>
<evidence type="ECO:0000313" key="2">
    <source>
        <dbReference type="EMBL" id="KAF6330333.1"/>
    </source>
</evidence>
<accession>A0A7J7VZ47</accession>
<sequence length="132" mass="15610">MPKMPKVCTGTRECTWECEIMKNRIISFLTLGFHNKTSYYDNNLGNIGISHFIVLCRYCIFYKSKVCGNLALSKMYPLSCLYITFWQFSRYLNFFCIIIFVRMSCDQLPLMLLLLLFWGTNNHTHKYGKLNL</sequence>
<keyword evidence="3" id="KW-1185">Reference proteome</keyword>
<evidence type="ECO:0000256" key="1">
    <source>
        <dbReference type="SAM" id="Phobius"/>
    </source>
</evidence>
<dbReference type="EMBL" id="JABWUV010000009">
    <property type="protein sequence ID" value="KAF6330333.1"/>
    <property type="molecule type" value="Genomic_DNA"/>
</dbReference>
<evidence type="ECO:0000313" key="3">
    <source>
        <dbReference type="Proteomes" id="UP000527355"/>
    </source>
</evidence>
<reference evidence="2 3" key="1">
    <citation type="journal article" date="2020" name="Nature">
        <title>Six reference-quality genomes reveal evolution of bat adaptations.</title>
        <authorList>
            <person name="Jebb D."/>
            <person name="Huang Z."/>
            <person name="Pippel M."/>
            <person name="Hughes G.M."/>
            <person name="Lavrichenko K."/>
            <person name="Devanna P."/>
            <person name="Winkler S."/>
            <person name="Jermiin L.S."/>
            <person name="Skirmuntt E.C."/>
            <person name="Katzourakis A."/>
            <person name="Burkitt-Gray L."/>
            <person name="Ray D.A."/>
            <person name="Sullivan K.A.M."/>
            <person name="Roscito J.G."/>
            <person name="Kirilenko B.M."/>
            <person name="Davalos L.M."/>
            <person name="Corthals A.P."/>
            <person name="Power M.L."/>
            <person name="Jones G."/>
            <person name="Ransome R.D."/>
            <person name="Dechmann D.K.N."/>
            <person name="Locatelli A.G."/>
            <person name="Puechmaille S.J."/>
            <person name="Fedrigo O."/>
            <person name="Jarvis E.D."/>
            <person name="Hiller M."/>
            <person name="Vernes S.C."/>
            <person name="Myers E.W."/>
            <person name="Teeling E.C."/>
        </authorList>
    </citation>
    <scope>NUCLEOTIDE SEQUENCE [LARGE SCALE GENOMIC DNA]</scope>
    <source>
        <strain evidence="2">MMyoMyo1</strain>
        <tissue evidence="2">Flight muscle</tissue>
    </source>
</reference>
<comment type="caution">
    <text evidence="2">The sequence shown here is derived from an EMBL/GenBank/DDBJ whole genome shotgun (WGS) entry which is preliminary data.</text>
</comment>
<keyword evidence="1" id="KW-0812">Transmembrane</keyword>
<proteinExistence type="predicted"/>
<dbReference type="Proteomes" id="UP000527355">
    <property type="component" value="Unassembled WGS sequence"/>
</dbReference>
<feature type="transmembrane region" description="Helical" evidence="1">
    <location>
        <begin position="91"/>
        <end position="118"/>
    </location>
</feature>
<gene>
    <name evidence="2" type="ORF">mMyoMyo1_012323</name>
</gene>